<protein>
    <recommendedName>
        <fullName evidence="2">YCII-related domain-containing protein</fullName>
    </recommendedName>
</protein>
<evidence type="ECO:0000256" key="1">
    <source>
        <dbReference type="ARBA" id="ARBA00007689"/>
    </source>
</evidence>
<comment type="caution">
    <text evidence="3">The sequence shown here is derived from an EMBL/GenBank/DDBJ whole genome shotgun (WGS) entry which is preliminary data.</text>
</comment>
<dbReference type="Proteomes" id="UP000266886">
    <property type="component" value="Unassembled WGS sequence"/>
</dbReference>
<evidence type="ECO:0000259" key="2">
    <source>
        <dbReference type="Pfam" id="PF03795"/>
    </source>
</evidence>
<dbReference type="EMBL" id="RDRE01000008">
    <property type="protein sequence ID" value="RMD19232.1"/>
    <property type="molecule type" value="Genomic_DNA"/>
</dbReference>
<evidence type="ECO:0000313" key="4">
    <source>
        <dbReference type="Proteomes" id="UP000266886"/>
    </source>
</evidence>
<keyword evidence="4" id="KW-1185">Reference proteome</keyword>
<dbReference type="SUPFAM" id="SSF54909">
    <property type="entry name" value="Dimeric alpha+beta barrel"/>
    <property type="match status" value="1"/>
</dbReference>
<organism evidence="3 4">
    <name type="scientific">Corynebacterium gottingense</name>
    <dbReference type="NCBI Taxonomy" id="2041036"/>
    <lineage>
        <taxon>Bacteria</taxon>
        <taxon>Bacillati</taxon>
        <taxon>Actinomycetota</taxon>
        <taxon>Actinomycetes</taxon>
        <taxon>Mycobacteriales</taxon>
        <taxon>Corynebacteriaceae</taxon>
        <taxon>Corynebacterium</taxon>
    </lineage>
</organism>
<name>A0ABX9UK64_9CORY</name>
<dbReference type="Gene3D" id="3.30.70.1060">
    <property type="entry name" value="Dimeric alpha+beta barrel"/>
    <property type="match status" value="1"/>
</dbReference>
<gene>
    <name evidence="3" type="ORF">EAW56_06735</name>
</gene>
<dbReference type="RefSeq" id="WP_122085803.1">
    <property type="nucleotide sequence ID" value="NZ_CBCRWO010000009.1"/>
</dbReference>
<reference evidence="3 4" key="1">
    <citation type="submission" date="2018-10" db="EMBL/GenBank/DDBJ databases">
        <title>Whole genome sequence of Corynebacterium gottingense DSM 130494T.</title>
        <authorList>
            <person name="Bernier A.-M."/>
            <person name="Bernard K."/>
        </authorList>
    </citation>
    <scope>NUCLEOTIDE SEQUENCE [LARGE SCALE GENOMIC DNA]</scope>
    <source>
        <strain evidence="3 4">DSM 103494</strain>
    </source>
</reference>
<dbReference type="Pfam" id="PF03795">
    <property type="entry name" value="YCII"/>
    <property type="match status" value="1"/>
</dbReference>
<comment type="similarity">
    <text evidence="1">Belongs to the YciI family.</text>
</comment>
<proteinExistence type="inferred from homology"/>
<accession>A0ABX9UK64</accession>
<feature type="domain" description="YCII-related" evidence="2">
    <location>
        <begin position="1"/>
        <end position="88"/>
    </location>
</feature>
<evidence type="ECO:0000313" key="3">
    <source>
        <dbReference type="EMBL" id="RMD19232.1"/>
    </source>
</evidence>
<dbReference type="InterPro" id="IPR011008">
    <property type="entry name" value="Dimeric_a/b-barrel"/>
</dbReference>
<sequence length="97" mass="10592">MKYFAFTYIYGEDTALVDAIRPAHREFIASQLSLGRIVGSGPYAGGEQALIILQLPDTATVADAEEIMDADPYTEKSALASREVHEWNPVSNIFAGK</sequence>
<dbReference type="InterPro" id="IPR005545">
    <property type="entry name" value="YCII"/>
</dbReference>